<feature type="signal peptide" evidence="1">
    <location>
        <begin position="1"/>
        <end position="26"/>
    </location>
</feature>
<keyword evidence="3" id="KW-1185">Reference proteome</keyword>
<evidence type="ECO:0000256" key="1">
    <source>
        <dbReference type="SAM" id="SignalP"/>
    </source>
</evidence>
<evidence type="ECO:0000313" key="3">
    <source>
        <dbReference type="Proteomes" id="UP000568380"/>
    </source>
</evidence>
<name>A0A7W8A2I3_9ACTN</name>
<dbReference type="AlphaFoldDB" id="A0A7W8A2I3"/>
<sequence>MLKRILVGAAIAASVFAVTGTVTSQAASASTQTKTSCSVASTSQLSTSAAKPKCKWRWDKHDRKCWYCWKHHRWVKQWCKGKHHNNHH</sequence>
<protein>
    <submittedName>
        <fullName evidence="2">Uncharacterized protein</fullName>
    </submittedName>
</protein>
<organism evidence="2 3">
    <name type="scientific">Nonomuraea endophytica</name>
    <dbReference type="NCBI Taxonomy" id="714136"/>
    <lineage>
        <taxon>Bacteria</taxon>
        <taxon>Bacillati</taxon>
        <taxon>Actinomycetota</taxon>
        <taxon>Actinomycetes</taxon>
        <taxon>Streptosporangiales</taxon>
        <taxon>Streptosporangiaceae</taxon>
        <taxon>Nonomuraea</taxon>
    </lineage>
</organism>
<comment type="caution">
    <text evidence="2">The sequence shown here is derived from an EMBL/GenBank/DDBJ whole genome shotgun (WGS) entry which is preliminary data.</text>
</comment>
<proteinExistence type="predicted"/>
<feature type="chain" id="PRO_5031445983" evidence="1">
    <location>
        <begin position="27"/>
        <end position="88"/>
    </location>
</feature>
<dbReference type="EMBL" id="JACHIN010000004">
    <property type="protein sequence ID" value="MBB5077794.1"/>
    <property type="molecule type" value="Genomic_DNA"/>
</dbReference>
<dbReference type="Proteomes" id="UP000568380">
    <property type="component" value="Unassembled WGS sequence"/>
</dbReference>
<evidence type="ECO:0000313" key="2">
    <source>
        <dbReference type="EMBL" id="MBB5077794.1"/>
    </source>
</evidence>
<accession>A0A7W8A2I3</accession>
<reference evidence="2 3" key="1">
    <citation type="submission" date="2020-08" db="EMBL/GenBank/DDBJ databases">
        <title>Genomic Encyclopedia of Type Strains, Phase IV (KMG-IV): sequencing the most valuable type-strain genomes for metagenomic binning, comparative biology and taxonomic classification.</title>
        <authorList>
            <person name="Goeker M."/>
        </authorList>
    </citation>
    <scope>NUCLEOTIDE SEQUENCE [LARGE SCALE GENOMIC DNA]</scope>
    <source>
        <strain evidence="2 3">DSM 45385</strain>
    </source>
</reference>
<dbReference type="RefSeq" id="WP_184961994.1">
    <property type="nucleotide sequence ID" value="NZ_JACHIN010000004.1"/>
</dbReference>
<keyword evidence="1" id="KW-0732">Signal</keyword>
<gene>
    <name evidence="2" type="ORF">HNR40_003269</name>
</gene>